<dbReference type="STRING" id="22663.A0A2I0LF19"/>
<reference evidence="4 5" key="1">
    <citation type="submission" date="2017-11" db="EMBL/GenBank/DDBJ databases">
        <title>De-novo sequencing of pomegranate (Punica granatum L.) genome.</title>
        <authorList>
            <person name="Akparov Z."/>
            <person name="Amiraslanov A."/>
            <person name="Hajiyeva S."/>
            <person name="Abbasov M."/>
            <person name="Kaur K."/>
            <person name="Hamwieh A."/>
            <person name="Solovyev V."/>
            <person name="Salamov A."/>
            <person name="Braich B."/>
            <person name="Kosarev P."/>
            <person name="Mahmoud A."/>
            <person name="Hajiyev E."/>
            <person name="Babayeva S."/>
            <person name="Izzatullayeva V."/>
            <person name="Mammadov A."/>
            <person name="Mammadov A."/>
            <person name="Sharifova S."/>
            <person name="Ojaghi J."/>
            <person name="Eynullazada K."/>
            <person name="Bayramov B."/>
            <person name="Abdulazimova A."/>
            <person name="Shahmuradov I."/>
        </authorList>
    </citation>
    <scope>NUCLEOTIDE SEQUENCE [LARGE SCALE GENOMIC DNA]</scope>
    <source>
        <strain evidence="5">cv. AG2017</strain>
        <tissue evidence="4">Leaf</tissue>
    </source>
</reference>
<gene>
    <name evidence="4" type="ORF">CRG98_000343</name>
</gene>
<dbReference type="InterPro" id="IPR011990">
    <property type="entry name" value="TPR-like_helical_dom_sf"/>
</dbReference>
<feature type="repeat" description="PPR" evidence="2">
    <location>
        <begin position="9"/>
        <end position="43"/>
    </location>
</feature>
<dbReference type="PROSITE" id="PS51375">
    <property type="entry name" value="PPR"/>
    <property type="match status" value="2"/>
</dbReference>
<sequence>MDEYNIKGTPEVYTIAVNCCSLTGDWEFAMTVYNDMIKKDVAPDEMFLSALIDVAGHAGNVDAAFEAVNKARKDGMHLGIISYSSLMGACSNAKSWEKALEVYEDMKSIKMKPTISTMNALITALCES</sequence>
<dbReference type="InterPro" id="IPR053303">
    <property type="entry name" value="Chloroplast_PPR"/>
</dbReference>
<dbReference type="AlphaFoldDB" id="A0A2I0LF19"/>
<dbReference type="EMBL" id="PGOL01000013">
    <property type="protein sequence ID" value="PKI79271.1"/>
    <property type="molecule type" value="Genomic_DNA"/>
</dbReference>
<accession>A0A2I0LF19</accession>
<proteinExistence type="predicted"/>
<organism evidence="4 5">
    <name type="scientific">Punica granatum</name>
    <name type="common">Pomegranate</name>
    <dbReference type="NCBI Taxonomy" id="22663"/>
    <lineage>
        <taxon>Eukaryota</taxon>
        <taxon>Viridiplantae</taxon>
        <taxon>Streptophyta</taxon>
        <taxon>Embryophyta</taxon>
        <taxon>Tracheophyta</taxon>
        <taxon>Spermatophyta</taxon>
        <taxon>Magnoliopsida</taxon>
        <taxon>eudicotyledons</taxon>
        <taxon>Gunneridae</taxon>
        <taxon>Pentapetalae</taxon>
        <taxon>rosids</taxon>
        <taxon>malvids</taxon>
        <taxon>Myrtales</taxon>
        <taxon>Lythraceae</taxon>
        <taxon>Punica</taxon>
    </lineage>
</organism>
<evidence type="ECO:0000256" key="1">
    <source>
        <dbReference type="ARBA" id="ARBA00022737"/>
    </source>
</evidence>
<name>A0A2I0LF19_PUNGR</name>
<dbReference type="PANTHER" id="PTHR47935">
    <property type="entry name" value="PENTATRICOPEPTIDE REPEAT-CONTAINING PROTEIN MRL1, CHLOROPLASTIC"/>
    <property type="match status" value="1"/>
</dbReference>
<keyword evidence="5" id="KW-1185">Reference proteome</keyword>
<evidence type="ECO:0000313" key="4">
    <source>
        <dbReference type="EMBL" id="PKI79271.1"/>
    </source>
</evidence>
<feature type="repeat" description="PPR" evidence="2">
    <location>
        <begin position="79"/>
        <end position="113"/>
    </location>
</feature>
<dbReference type="Gene3D" id="1.25.40.10">
    <property type="entry name" value="Tetratricopeptide repeat domain"/>
    <property type="match status" value="1"/>
</dbReference>
<protein>
    <recommendedName>
        <fullName evidence="3">PROP1-like PPR domain-containing protein</fullName>
    </recommendedName>
</protein>
<dbReference type="InterPro" id="IPR033443">
    <property type="entry name" value="PROP1-like_PPR_dom"/>
</dbReference>
<evidence type="ECO:0000313" key="5">
    <source>
        <dbReference type="Proteomes" id="UP000233551"/>
    </source>
</evidence>
<dbReference type="Proteomes" id="UP000233551">
    <property type="component" value="Unassembled WGS sequence"/>
</dbReference>
<dbReference type="InterPro" id="IPR002885">
    <property type="entry name" value="PPR_rpt"/>
</dbReference>
<evidence type="ECO:0000259" key="3">
    <source>
        <dbReference type="Pfam" id="PF17177"/>
    </source>
</evidence>
<evidence type="ECO:0000256" key="2">
    <source>
        <dbReference type="PROSITE-ProRule" id="PRU00708"/>
    </source>
</evidence>
<dbReference type="PANTHER" id="PTHR47935:SF1">
    <property type="entry name" value="PENTATRICOPEPTIDE REPEAT-CONTAINING PROTEIN MRL1, CHLOROPLASTIC"/>
    <property type="match status" value="1"/>
</dbReference>
<dbReference type="Pfam" id="PF17177">
    <property type="entry name" value="PPR_long"/>
    <property type="match status" value="1"/>
</dbReference>
<dbReference type="NCBIfam" id="TIGR00756">
    <property type="entry name" value="PPR"/>
    <property type="match status" value="2"/>
</dbReference>
<feature type="domain" description="PROP1-like PPR" evidence="3">
    <location>
        <begin position="29"/>
        <end position="123"/>
    </location>
</feature>
<keyword evidence="1" id="KW-0677">Repeat</keyword>
<comment type="caution">
    <text evidence="4">The sequence shown here is derived from an EMBL/GenBank/DDBJ whole genome shotgun (WGS) entry which is preliminary data.</text>
</comment>